<gene>
    <name evidence="1" type="ORF">PQG45_01260</name>
</gene>
<comment type="caution">
    <text evidence="1">The sequence shown here is derived from an EMBL/GenBank/DDBJ whole genome shotgun (WGS) entry which is preliminary data.</text>
</comment>
<keyword evidence="1" id="KW-0560">Oxidoreductase</keyword>
<dbReference type="Pfam" id="PF13618">
    <property type="entry name" value="Gluconate_2-dh3"/>
    <property type="match status" value="1"/>
</dbReference>
<dbReference type="GO" id="GO:0016491">
    <property type="term" value="F:oxidoreductase activity"/>
    <property type="evidence" value="ECO:0007669"/>
    <property type="project" value="UniProtKB-KW"/>
</dbReference>
<sequence length="207" mass="23180">MKRRDYLKNMGLSSLGLAVFNPDEKAIENLELAKVPVKRPNGRTQDEAEMEARLQAEVYLNKHELDTITILSDIIIPADKKSGSASQSGVTAFIEFIVKDKPEFKTPMRGGLRWLDSESNKRFGKKFTEITAAQRINIVDDIAYPSTAPKHLSQGVNFFSLMRNLTATGFYTSKMGIADLEYQGNVPNQWNGVPDDVLKQYGLSYDA</sequence>
<organism evidence="1 2">
    <name type="scientific">Aquirufa regiilacus</name>
    <dbReference type="NCBI Taxonomy" id="3024868"/>
    <lineage>
        <taxon>Bacteria</taxon>
        <taxon>Pseudomonadati</taxon>
        <taxon>Bacteroidota</taxon>
        <taxon>Cytophagia</taxon>
        <taxon>Cytophagales</taxon>
        <taxon>Flectobacillaceae</taxon>
        <taxon>Aquirufa</taxon>
    </lineage>
</organism>
<accession>A0ABU3TPP8</accession>
<dbReference type="InterPro" id="IPR027056">
    <property type="entry name" value="Gluconate_2DH_su3"/>
</dbReference>
<dbReference type="RefSeq" id="WP_315575959.1">
    <property type="nucleotide sequence ID" value="NZ_JARDXH010000003.1"/>
</dbReference>
<proteinExistence type="predicted"/>
<evidence type="ECO:0000313" key="2">
    <source>
        <dbReference type="Proteomes" id="UP001249959"/>
    </source>
</evidence>
<keyword evidence="2" id="KW-1185">Reference proteome</keyword>
<dbReference type="Proteomes" id="UP001249959">
    <property type="component" value="Unassembled WGS sequence"/>
</dbReference>
<reference evidence="1 2" key="1">
    <citation type="submission" date="2023-09" db="EMBL/GenBank/DDBJ databases">
        <title>Aquirufa genomes.</title>
        <authorList>
            <person name="Pitt A."/>
        </authorList>
    </citation>
    <scope>NUCLEOTIDE SEQUENCE [LARGE SCALE GENOMIC DNA]</scope>
    <source>
        <strain evidence="1 2">LEOWEIH-7C</strain>
    </source>
</reference>
<protein>
    <submittedName>
        <fullName evidence="1">Gluconate 2-dehydrogenase subunit 3 family protein</fullName>
        <ecNumber evidence="1">1.-.-.-</ecNumber>
    </submittedName>
</protein>
<name>A0ABU3TPP8_9BACT</name>
<evidence type="ECO:0000313" key="1">
    <source>
        <dbReference type="EMBL" id="MDU0807657.1"/>
    </source>
</evidence>
<dbReference type="EMBL" id="JAVNWW010000001">
    <property type="protein sequence ID" value="MDU0807657.1"/>
    <property type="molecule type" value="Genomic_DNA"/>
</dbReference>
<dbReference type="EC" id="1.-.-.-" evidence="1"/>